<sequence length="54" mass="6508">MEEVLLYQHVKFEQPMLINLQLCQILHYFWYSLCSLVVAVLLAVYRLFNSKVLF</sequence>
<evidence type="ECO:0000256" key="1">
    <source>
        <dbReference type="SAM" id="Phobius"/>
    </source>
</evidence>
<evidence type="ECO:0000313" key="2">
    <source>
        <dbReference type="EMBL" id="PIO31494.1"/>
    </source>
</evidence>
<reference evidence="2" key="1">
    <citation type="submission" date="2017-08" db="EMBL/GenBank/DDBJ databases">
        <title>Assembly of the North American Bullfrog Genome.</title>
        <authorList>
            <person name="Warren R.L."/>
            <person name="Vandervalk B.P."/>
            <person name="Kucuk E."/>
            <person name="Birol I."/>
            <person name="Helbing C."/>
            <person name="Pandoh P."/>
            <person name="Behsaz B."/>
            <person name="Mohamadi H."/>
            <person name="Chu J."/>
            <person name="Jackman S."/>
            <person name="Hammond S.A."/>
            <person name="Veldhoen N."/>
            <person name="Kirk H."/>
            <person name="Zhao Y."/>
            <person name="Coope R."/>
            <person name="Pleasance S."/>
            <person name="Moore R."/>
            <person name="Holt R."/>
        </authorList>
    </citation>
    <scope>NUCLEOTIDE SEQUENCE</scope>
    <source>
        <strain evidence="2">Bruno</strain>
        <tissue evidence="2">Liver</tissue>
    </source>
</reference>
<proteinExistence type="predicted"/>
<protein>
    <submittedName>
        <fullName evidence="2">Uncharacterized protein</fullName>
    </submittedName>
</protein>
<accession>A0A2G9RUH2</accession>
<organism evidence="2">
    <name type="scientific">Aquarana catesbeiana</name>
    <name type="common">American bullfrog</name>
    <name type="synonym">Rana catesbeiana</name>
    <dbReference type="NCBI Taxonomy" id="8400"/>
    <lineage>
        <taxon>Eukaryota</taxon>
        <taxon>Metazoa</taxon>
        <taxon>Chordata</taxon>
        <taxon>Craniata</taxon>
        <taxon>Vertebrata</taxon>
        <taxon>Euteleostomi</taxon>
        <taxon>Amphibia</taxon>
        <taxon>Batrachia</taxon>
        <taxon>Anura</taxon>
        <taxon>Neobatrachia</taxon>
        <taxon>Ranoidea</taxon>
        <taxon>Ranidae</taxon>
        <taxon>Aquarana</taxon>
    </lineage>
</organism>
<dbReference type="AlphaFoldDB" id="A0A2G9RUH2"/>
<feature type="transmembrane region" description="Helical" evidence="1">
    <location>
        <begin position="28"/>
        <end position="48"/>
    </location>
</feature>
<keyword evidence="1" id="KW-0812">Transmembrane</keyword>
<dbReference type="EMBL" id="KV932465">
    <property type="protein sequence ID" value="PIO31494.1"/>
    <property type="molecule type" value="Genomic_DNA"/>
</dbReference>
<keyword evidence="1" id="KW-1133">Transmembrane helix</keyword>
<keyword evidence="1" id="KW-0472">Membrane</keyword>
<gene>
    <name evidence="2" type="ORF">AB205_0202030</name>
</gene>
<name>A0A2G9RUH2_AQUCT</name>